<evidence type="ECO:0000313" key="1">
    <source>
        <dbReference type="EMBL" id="KAK3791897.1"/>
    </source>
</evidence>
<dbReference type="EMBL" id="JAWDGP010001428">
    <property type="protein sequence ID" value="KAK3791897.1"/>
    <property type="molecule type" value="Genomic_DNA"/>
</dbReference>
<evidence type="ECO:0000313" key="2">
    <source>
        <dbReference type="Proteomes" id="UP001283361"/>
    </source>
</evidence>
<accession>A0AAE1E2T7</accession>
<sequence>MAICERILPFPPPPNSPLCGSRPKFTPSPYQQVRRIETCSYNLRSDKIHFEAWRNIGVNILETETKLEKLSASLWHQDQLIACEKFQQVLGFKTKNRKAKRKEGKKLDRARFTPTIVSTLDQARPSIWTLLMTAPRVRTQEKTLDSRQSAHLTDWPGLFARIYQCKREQNLPGSLLLFRAGQLRDTGGSQNGGIVISSGSVPGHSEAVYTVHTVQYTGSGFRRYAEWRNGYQFWLRARA</sequence>
<protein>
    <submittedName>
        <fullName evidence="1">Uncharacterized protein</fullName>
    </submittedName>
</protein>
<proteinExistence type="predicted"/>
<dbReference type="AlphaFoldDB" id="A0AAE1E2T7"/>
<keyword evidence="2" id="KW-1185">Reference proteome</keyword>
<gene>
    <name evidence="1" type="ORF">RRG08_026799</name>
</gene>
<organism evidence="1 2">
    <name type="scientific">Elysia crispata</name>
    <name type="common">lettuce slug</name>
    <dbReference type="NCBI Taxonomy" id="231223"/>
    <lineage>
        <taxon>Eukaryota</taxon>
        <taxon>Metazoa</taxon>
        <taxon>Spiralia</taxon>
        <taxon>Lophotrochozoa</taxon>
        <taxon>Mollusca</taxon>
        <taxon>Gastropoda</taxon>
        <taxon>Heterobranchia</taxon>
        <taxon>Euthyneura</taxon>
        <taxon>Panpulmonata</taxon>
        <taxon>Sacoglossa</taxon>
        <taxon>Placobranchoidea</taxon>
        <taxon>Plakobranchidae</taxon>
        <taxon>Elysia</taxon>
    </lineage>
</organism>
<reference evidence="1" key="1">
    <citation type="journal article" date="2023" name="G3 (Bethesda)">
        <title>A reference genome for the long-term kleptoplast-retaining sea slug Elysia crispata morphotype clarki.</title>
        <authorList>
            <person name="Eastman K.E."/>
            <person name="Pendleton A.L."/>
            <person name="Shaikh M.A."/>
            <person name="Suttiyut T."/>
            <person name="Ogas R."/>
            <person name="Tomko P."/>
            <person name="Gavelis G."/>
            <person name="Widhalm J.R."/>
            <person name="Wisecaver J.H."/>
        </authorList>
    </citation>
    <scope>NUCLEOTIDE SEQUENCE</scope>
    <source>
        <strain evidence="1">ECLA1</strain>
    </source>
</reference>
<dbReference type="Proteomes" id="UP001283361">
    <property type="component" value="Unassembled WGS sequence"/>
</dbReference>
<comment type="caution">
    <text evidence="1">The sequence shown here is derived from an EMBL/GenBank/DDBJ whole genome shotgun (WGS) entry which is preliminary data.</text>
</comment>
<name>A0AAE1E2T7_9GAST</name>